<dbReference type="EMBL" id="JACBNQ010000001">
    <property type="protein sequence ID" value="NYB72622.1"/>
    <property type="molecule type" value="Genomic_DNA"/>
</dbReference>
<sequence length="477" mass="55246">MLDNNISIKTNNPISDNHLNKPKIKLEEVQPFNVVDPTKVVKPQKQDASNQTGQNLYNYNPDSVFEKFIKSLQNSPVFAESARKLILNRQFINNNIKNDPILSALFKSFLESIEMNDTEILEFIKFQHGTYTKFNGEFFETLRNLLSRTNPNNDDFKTALKNFLRSYDCFVSLEETNKSINSALKNIEENLPQMLKGSFNEMTSKLLLDNAPSMDMNLNILKNEILPFMGRYISKMNDFGTVKDYVSLLIHNMVRLETASKENFAESMETLFEYIKYNFDFNEKDIETLRLSLLNTYEASSNIKNDSIDAFFKLIKSGIKETENLVSKGVMEEMTESLLFSQNVHLPLMHMFIPLNYNGMFMFSELWIGKTYEESSDKKKKQEYVQTYKVFITFDIQSLGYFETTLVLKESKLSLDIYVPNSLSGSIDKIRDDLINILDKNSLSVTNISVQESVKKRRFNEVFSNFIERKIGVDVTI</sequence>
<keyword evidence="2" id="KW-1185">Reference proteome</keyword>
<proteinExistence type="predicted"/>
<evidence type="ECO:0000313" key="2">
    <source>
        <dbReference type="Proteomes" id="UP000611629"/>
    </source>
</evidence>
<dbReference type="AlphaFoldDB" id="A0A974GUT7"/>
<reference evidence="1" key="1">
    <citation type="submission" date="2020-07" db="EMBL/GenBank/DDBJ databases">
        <title>Genomic analysis of a strain of Sedimentibacter Hydroxybenzoicus DSM7310.</title>
        <authorList>
            <person name="Ma S."/>
        </authorList>
    </citation>
    <scope>NUCLEOTIDE SEQUENCE</scope>
    <source>
        <strain evidence="1">DSM 7310</strain>
    </source>
</reference>
<evidence type="ECO:0000313" key="1">
    <source>
        <dbReference type="EMBL" id="NYB72622.1"/>
    </source>
</evidence>
<organism evidence="1 2">
    <name type="scientific">Sedimentibacter hydroxybenzoicus DSM 7310</name>
    <dbReference type="NCBI Taxonomy" id="1123245"/>
    <lineage>
        <taxon>Bacteria</taxon>
        <taxon>Bacillati</taxon>
        <taxon>Bacillota</taxon>
        <taxon>Tissierellia</taxon>
        <taxon>Sedimentibacter</taxon>
    </lineage>
</organism>
<name>A0A974GUT7_SEDHY</name>
<gene>
    <name evidence="1" type="ORF">HZF24_00545</name>
</gene>
<dbReference type="RefSeq" id="WP_179236310.1">
    <property type="nucleotide sequence ID" value="NZ_JACBNQ010000001.1"/>
</dbReference>
<dbReference type="Proteomes" id="UP000611629">
    <property type="component" value="Unassembled WGS sequence"/>
</dbReference>
<protein>
    <recommendedName>
        <fullName evidence="3">Flagellar hook-length control protein FliK</fullName>
    </recommendedName>
</protein>
<evidence type="ECO:0008006" key="3">
    <source>
        <dbReference type="Google" id="ProtNLM"/>
    </source>
</evidence>
<accession>A0A974GUT7</accession>
<comment type="caution">
    <text evidence="1">The sequence shown here is derived from an EMBL/GenBank/DDBJ whole genome shotgun (WGS) entry which is preliminary data.</text>
</comment>